<accession>A0A212DGM4</accession>
<gene>
    <name evidence="2" type="ORF">Celaphus_00013130</name>
</gene>
<sequence length="206" mass="22589">GPRGQSASLPLSRAPSCALAAGSRQAAPRSAVTVVSVLASPASTTSGGPQAVLRPRTEPCPLPTVPEVLQLSDALRDDILPELGVRLEDHEGLPTVVKLVDRDTLLREREEKKRAEEEKRRKKEEAARKRQEQEAAKLAKMKIPPSEMFLAESDKYSKFDENGLPTHDTEGKELSKGQAKKLRKLFEAQEKLHLEYLQLAQNGGAP</sequence>
<evidence type="ECO:0000313" key="2">
    <source>
        <dbReference type="EMBL" id="OWK17304.1"/>
    </source>
</evidence>
<comment type="caution">
    <text evidence="2">The sequence shown here is derived from an EMBL/GenBank/DDBJ whole genome shotgun (WGS) entry which is preliminary data.</text>
</comment>
<dbReference type="AlphaFoldDB" id="A0A212DGM4"/>
<reference evidence="2 3" key="1">
    <citation type="journal article" date="2018" name="Mol. Genet. Genomics">
        <title>The red deer Cervus elaphus genome CerEla1.0: sequencing, annotating, genes, and chromosomes.</title>
        <authorList>
            <person name="Bana N.A."/>
            <person name="Nyiri A."/>
            <person name="Nagy J."/>
            <person name="Frank K."/>
            <person name="Nagy T."/>
            <person name="Steger V."/>
            <person name="Schiller M."/>
            <person name="Lakatos P."/>
            <person name="Sugar L."/>
            <person name="Horn P."/>
            <person name="Barta E."/>
            <person name="Orosz L."/>
        </authorList>
    </citation>
    <scope>NUCLEOTIDE SEQUENCE [LARGE SCALE GENOMIC DNA]</scope>
    <source>
        <strain evidence="2">Hungarian</strain>
    </source>
</reference>
<proteinExistence type="predicted"/>
<keyword evidence="3" id="KW-1185">Reference proteome</keyword>
<feature type="compositionally biased region" description="Basic and acidic residues" evidence="1">
    <location>
        <begin position="110"/>
        <end position="137"/>
    </location>
</feature>
<feature type="region of interest" description="Disordered" evidence="1">
    <location>
        <begin position="110"/>
        <end position="146"/>
    </location>
</feature>
<organism evidence="2 3">
    <name type="scientific">Cervus elaphus hippelaphus</name>
    <name type="common">European red deer</name>
    <dbReference type="NCBI Taxonomy" id="46360"/>
    <lineage>
        <taxon>Eukaryota</taxon>
        <taxon>Metazoa</taxon>
        <taxon>Chordata</taxon>
        <taxon>Craniata</taxon>
        <taxon>Vertebrata</taxon>
        <taxon>Euteleostomi</taxon>
        <taxon>Mammalia</taxon>
        <taxon>Eutheria</taxon>
        <taxon>Laurasiatheria</taxon>
        <taxon>Artiodactyla</taxon>
        <taxon>Ruminantia</taxon>
        <taxon>Pecora</taxon>
        <taxon>Cervidae</taxon>
        <taxon>Cervinae</taxon>
        <taxon>Cervus</taxon>
    </lineage>
</organism>
<dbReference type="EMBL" id="MKHE01000002">
    <property type="protein sequence ID" value="OWK17304.1"/>
    <property type="molecule type" value="Genomic_DNA"/>
</dbReference>
<dbReference type="OrthoDB" id="438179at2759"/>
<protein>
    <submittedName>
        <fullName evidence="2">CARS</fullName>
    </submittedName>
</protein>
<dbReference type="Proteomes" id="UP000242450">
    <property type="component" value="Chromosome 2"/>
</dbReference>
<evidence type="ECO:0000313" key="3">
    <source>
        <dbReference type="Proteomes" id="UP000242450"/>
    </source>
</evidence>
<feature type="region of interest" description="Disordered" evidence="1">
    <location>
        <begin position="40"/>
        <end position="62"/>
    </location>
</feature>
<evidence type="ECO:0000256" key="1">
    <source>
        <dbReference type="SAM" id="MobiDB-lite"/>
    </source>
</evidence>
<feature type="non-terminal residue" evidence="2">
    <location>
        <position position="1"/>
    </location>
</feature>
<name>A0A212DGM4_CEREH</name>